<dbReference type="SUPFAM" id="SSF57716">
    <property type="entry name" value="Glucocorticoid receptor-like (DNA-binding domain)"/>
    <property type="match status" value="1"/>
</dbReference>
<keyword evidence="1" id="KW-0479">Metal-binding</keyword>
<comment type="caution">
    <text evidence="7">The sequence shown here is derived from an EMBL/GenBank/DDBJ whole genome shotgun (WGS) entry which is preliminary data.</text>
</comment>
<dbReference type="PROSITE" id="PS50950">
    <property type="entry name" value="ZF_THAP"/>
    <property type="match status" value="1"/>
</dbReference>
<dbReference type="InterPro" id="IPR038441">
    <property type="entry name" value="THAP_Znf_sf"/>
</dbReference>
<keyword evidence="2 5" id="KW-0863">Zinc-finger</keyword>
<dbReference type="GO" id="GO:0003677">
    <property type="term" value="F:DNA binding"/>
    <property type="evidence" value="ECO:0007669"/>
    <property type="project" value="UniProtKB-UniRule"/>
</dbReference>
<dbReference type="PANTHER" id="PTHR46600:SF11">
    <property type="entry name" value="THAP DOMAIN-CONTAINING PROTEIN 10"/>
    <property type="match status" value="1"/>
</dbReference>
<reference evidence="7 8" key="1">
    <citation type="submission" date="2024-06" db="EMBL/GenBank/DDBJ databases">
        <title>A chromosome-level genome assembly of beet webworm, Loxostege sticticalis.</title>
        <authorList>
            <person name="Zhang Y."/>
        </authorList>
    </citation>
    <scope>NUCLEOTIDE SEQUENCE [LARGE SCALE GENOMIC DNA]</scope>
    <source>
        <strain evidence="7">AQ028</strain>
        <tissue evidence="7">Male pupae</tissue>
    </source>
</reference>
<dbReference type="AlphaFoldDB" id="A0ABD0SJL1"/>
<dbReference type="EMBL" id="JBEDNZ010000021">
    <property type="protein sequence ID" value="KAL0819239.1"/>
    <property type="molecule type" value="Genomic_DNA"/>
</dbReference>
<evidence type="ECO:0000259" key="6">
    <source>
        <dbReference type="PROSITE" id="PS50950"/>
    </source>
</evidence>
<evidence type="ECO:0000256" key="3">
    <source>
        <dbReference type="ARBA" id="ARBA00022833"/>
    </source>
</evidence>
<dbReference type="InterPro" id="IPR006612">
    <property type="entry name" value="THAP_Znf"/>
</dbReference>
<proteinExistence type="predicted"/>
<organism evidence="7 8">
    <name type="scientific">Loxostege sticticalis</name>
    <name type="common">Beet webworm moth</name>
    <dbReference type="NCBI Taxonomy" id="481309"/>
    <lineage>
        <taxon>Eukaryota</taxon>
        <taxon>Metazoa</taxon>
        <taxon>Ecdysozoa</taxon>
        <taxon>Arthropoda</taxon>
        <taxon>Hexapoda</taxon>
        <taxon>Insecta</taxon>
        <taxon>Pterygota</taxon>
        <taxon>Neoptera</taxon>
        <taxon>Endopterygota</taxon>
        <taxon>Lepidoptera</taxon>
        <taxon>Glossata</taxon>
        <taxon>Ditrysia</taxon>
        <taxon>Pyraloidea</taxon>
        <taxon>Crambidae</taxon>
        <taxon>Pyraustinae</taxon>
        <taxon>Loxostege</taxon>
    </lineage>
</organism>
<dbReference type="Pfam" id="PF05485">
    <property type="entry name" value="THAP"/>
    <property type="match status" value="1"/>
</dbReference>
<protein>
    <recommendedName>
        <fullName evidence="6">THAP-type domain-containing protein</fullName>
    </recommendedName>
</protein>
<sequence length="84" mass="9854">MTSRKYCAIFGCNNSSITHPEITFFKLPGNSEKRLQWLQLIHRDDLENKPNFTSYRVCEKHFNSEDVLQSPNRKLLKKNSLPLS</sequence>
<feature type="domain" description="THAP-type" evidence="6">
    <location>
        <begin position="1"/>
        <end position="84"/>
    </location>
</feature>
<name>A0ABD0SJL1_LOXSC</name>
<dbReference type="Proteomes" id="UP001549921">
    <property type="component" value="Unassembled WGS sequence"/>
</dbReference>
<dbReference type="Gene3D" id="6.20.210.20">
    <property type="entry name" value="THAP domain"/>
    <property type="match status" value="1"/>
</dbReference>
<keyword evidence="3" id="KW-0862">Zinc</keyword>
<evidence type="ECO:0000256" key="5">
    <source>
        <dbReference type="PROSITE-ProRule" id="PRU00309"/>
    </source>
</evidence>
<keyword evidence="4 5" id="KW-0238">DNA-binding</keyword>
<evidence type="ECO:0000313" key="7">
    <source>
        <dbReference type="EMBL" id="KAL0819239.1"/>
    </source>
</evidence>
<evidence type="ECO:0000256" key="4">
    <source>
        <dbReference type="ARBA" id="ARBA00023125"/>
    </source>
</evidence>
<gene>
    <name evidence="7" type="ORF">ABMA28_008484</name>
</gene>
<evidence type="ECO:0000256" key="2">
    <source>
        <dbReference type="ARBA" id="ARBA00022771"/>
    </source>
</evidence>
<evidence type="ECO:0000256" key="1">
    <source>
        <dbReference type="ARBA" id="ARBA00022723"/>
    </source>
</evidence>
<dbReference type="GO" id="GO:0008270">
    <property type="term" value="F:zinc ion binding"/>
    <property type="evidence" value="ECO:0007669"/>
    <property type="project" value="UniProtKB-KW"/>
</dbReference>
<accession>A0ABD0SJL1</accession>
<evidence type="ECO:0000313" key="8">
    <source>
        <dbReference type="Proteomes" id="UP001549921"/>
    </source>
</evidence>
<dbReference type="PANTHER" id="PTHR46600">
    <property type="entry name" value="THAP DOMAIN-CONTAINING"/>
    <property type="match status" value="1"/>
</dbReference>
<dbReference type="InterPro" id="IPR026516">
    <property type="entry name" value="THAP1/10"/>
</dbReference>
<dbReference type="SMART" id="SM00980">
    <property type="entry name" value="THAP"/>
    <property type="match status" value="1"/>
</dbReference>